<comment type="subcellular location">
    <subcellularLocation>
        <location evidence="1 13">Cytoplasm</location>
    </subcellularLocation>
</comment>
<keyword evidence="10 13" id="KW-0443">Lipid metabolism</keyword>
<dbReference type="InterPro" id="IPR029045">
    <property type="entry name" value="ClpP/crotonase-like_dom_sf"/>
</dbReference>
<keyword evidence="11 13" id="KW-0275">Fatty acid biosynthesis</keyword>
<keyword evidence="7 13" id="KW-0276">Fatty acid metabolism</keyword>
<reference evidence="16 17" key="1">
    <citation type="submission" date="2019-02" db="EMBL/GenBank/DDBJ databases">
        <title>Deep-cultivation of Planctomycetes and their phenomic and genomic characterization uncovers novel biology.</title>
        <authorList>
            <person name="Wiegand S."/>
            <person name="Jogler M."/>
            <person name="Boedeker C."/>
            <person name="Pinto D."/>
            <person name="Vollmers J."/>
            <person name="Rivas-Marin E."/>
            <person name="Kohn T."/>
            <person name="Peeters S.H."/>
            <person name="Heuer A."/>
            <person name="Rast P."/>
            <person name="Oberbeckmann S."/>
            <person name="Bunk B."/>
            <person name="Jeske O."/>
            <person name="Meyerdierks A."/>
            <person name="Storesund J.E."/>
            <person name="Kallscheuer N."/>
            <person name="Luecker S."/>
            <person name="Lage O.M."/>
            <person name="Pohl T."/>
            <person name="Merkel B.J."/>
            <person name="Hornburger P."/>
            <person name="Mueller R.-W."/>
            <person name="Bruemmer F."/>
            <person name="Labrenz M."/>
            <person name="Spormann A.M."/>
            <person name="Op Den Camp H."/>
            <person name="Overmann J."/>
            <person name="Amann R."/>
            <person name="Jetten M.S.M."/>
            <person name="Mascher T."/>
            <person name="Medema M.H."/>
            <person name="Devos D.P."/>
            <person name="Kaster A.-K."/>
            <person name="Ovreas L."/>
            <person name="Rohde M."/>
            <person name="Galperin M.Y."/>
            <person name="Jogler C."/>
        </authorList>
    </citation>
    <scope>NUCLEOTIDE SEQUENCE [LARGE SCALE GENOMIC DNA]</scope>
    <source>
        <strain evidence="16 17">Pla111</strain>
    </source>
</reference>
<evidence type="ECO:0000256" key="5">
    <source>
        <dbReference type="ARBA" id="ARBA00022741"/>
    </source>
</evidence>
<proteinExistence type="inferred from homology"/>
<comment type="similarity">
    <text evidence="13">Belongs to the AccD/PCCB family.</text>
</comment>
<evidence type="ECO:0000259" key="15">
    <source>
        <dbReference type="PROSITE" id="PS50980"/>
    </source>
</evidence>
<dbReference type="PANTHER" id="PTHR42995">
    <property type="entry name" value="ACETYL-COENZYME A CARBOXYLASE CARBOXYL TRANSFERASE SUBUNIT BETA, CHLOROPLASTIC"/>
    <property type="match status" value="1"/>
</dbReference>
<dbReference type="InterPro" id="IPR034733">
    <property type="entry name" value="AcCoA_carboxyl_beta"/>
</dbReference>
<evidence type="ECO:0000256" key="14">
    <source>
        <dbReference type="SAM" id="MobiDB-lite"/>
    </source>
</evidence>
<dbReference type="PANTHER" id="PTHR42995:SF5">
    <property type="entry name" value="ACETYL-COENZYME A CARBOXYLASE CARBOXYL TRANSFERASE SUBUNIT BETA, CHLOROPLASTIC"/>
    <property type="match status" value="1"/>
</dbReference>
<keyword evidence="8 13" id="KW-0862">Zinc</keyword>
<dbReference type="AlphaFoldDB" id="A0A5C5VW86"/>
<comment type="subunit">
    <text evidence="13">Acetyl-CoA carboxylase is a heterohexamer composed of biotin carboxyl carrier protein (AccB), biotin carboxylase (AccC) and two subunits each of ACCase subunit alpha (AccA) and ACCase subunit beta (AccD).</text>
</comment>
<evidence type="ECO:0000256" key="7">
    <source>
        <dbReference type="ARBA" id="ARBA00022832"/>
    </source>
</evidence>
<evidence type="ECO:0000256" key="10">
    <source>
        <dbReference type="ARBA" id="ARBA00023098"/>
    </source>
</evidence>
<dbReference type="GO" id="GO:0009317">
    <property type="term" value="C:acetyl-CoA carboxylase complex"/>
    <property type="evidence" value="ECO:0007669"/>
    <property type="project" value="InterPro"/>
</dbReference>
<dbReference type="Gene3D" id="3.90.226.10">
    <property type="entry name" value="2-enoyl-CoA Hydratase, Chain A, domain 1"/>
    <property type="match status" value="1"/>
</dbReference>
<dbReference type="Pfam" id="PF17848">
    <property type="entry name" value="Zn_ribbon_ACC"/>
    <property type="match status" value="1"/>
</dbReference>
<dbReference type="UniPathway" id="UPA00655">
    <property type="reaction ID" value="UER00711"/>
</dbReference>
<dbReference type="InterPro" id="IPR011762">
    <property type="entry name" value="COA_CT_N"/>
</dbReference>
<accession>A0A5C5VW86</accession>
<dbReference type="NCBIfam" id="TIGR00515">
    <property type="entry name" value="accD"/>
    <property type="match status" value="1"/>
</dbReference>
<feature type="binding site" evidence="13">
    <location>
        <position position="110"/>
    </location>
    <ligand>
        <name>Zn(2+)</name>
        <dbReference type="ChEBI" id="CHEBI:29105"/>
    </ligand>
</feature>
<keyword evidence="13" id="KW-0963">Cytoplasm</keyword>
<dbReference type="GO" id="GO:2001295">
    <property type="term" value="P:malonyl-CoA biosynthetic process"/>
    <property type="evidence" value="ECO:0007669"/>
    <property type="project" value="UniProtKB-UniRule"/>
</dbReference>
<dbReference type="HAMAP" id="MF_01395">
    <property type="entry name" value="AcetylCoA_CT_beta"/>
    <property type="match status" value="1"/>
</dbReference>
<evidence type="ECO:0000256" key="8">
    <source>
        <dbReference type="ARBA" id="ARBA00022833"/>
    </source>
</evidence>
<comment type="catalytic activity">
    <reaction evidence="13">
        <text>N(6)-carboxybiotinyl-L-lysyl-[protein] + acetyl-CoA = N(6)-biotinyl-L-lysyl-[protein] + malonyl-CoA</text>
        <dbReference type="Rhea" id="RHEA:54728"/>
        <dbReference type="Rhea" id="RHEA-COMP:10505"/>
        <dbReference type="Rhea" id="RHEA-COMP:10506"/>
        <dbReference type="ChEBI" id="CHEBI:57288"/>
        <dbReference type="ChEBI" id="CHEBI:57384"/>
        <dbReference type="ChEBI" id="CHEBI:83144"/>
        <dbReference type="ChEBI" id="CHEBI:83145"/>
        <dbReference type="EC" id="2.1.3.15"/>
    </reaction>
</comment>
<keyword evidence="5 13" id="KW-0547">Nucleotide-binding</keyword>
<evidence type="ECO:0000256" key="1">
    <source>
        <dbReference type="ARBA" id="ARBA00004496"/>
    </source>
</evidence>
<evidence type="ECO:0000313" key="17">
    <source>
        <dbReference type="Proteomes" id="UP000318995"/>
    </source>
</evidence>
<dbReference type="GO" id="GO:0005524">
    <property type="term" value="F:ATP binding"/>
    <property type="evidence" value="ECO:0007669"/>
    <property type="project" value="UniProtKB-KW"/>
</dbReference>
<dbReference type="InterPro" id="IPR041010">
    <property type="entry name" value="Znf-ACC"/>
</dbReference>
<dbReference type="SUPFAM" id="SSF52096">
    <property type="entry name" value="ClpP/crotonase"/>
    <property type="match status" value="1"/>
</dbReference>
<evidence type="ECO:0000256" key="3">
    <source>
        <dbReference type="ARBA" id="ARBA00022679"/>
    </source>
</evidence>
<keyword evidence="4 13" id="KW-0479">Metal-binding</keyword>
<evidence type="ECO:0000256" key="11">
    <source>
        <dbReference type="ARBA" id="ARBA00023160"/>
    </source>
</evidence>
<evidence type="ECO:0000313" key="16">
    <source>
        <dbReference type="EMBL" id="TWT42946.1"/>
    </source>
</evidence>
<dbReference type="Proteomes" id="UP000318995">
    <property type="component" value="Unassembled WGS sequence"/>
</dbReference>
<comment type="caution">
    <text evidence="16">The sequence shown here is derived from an EMBL/GenBank/DDBJ whole genome shotgun (WGS) entry which is preliminary data.</text>
</comment>
<feature type="zinc finger region" description="C4-type" evidence="13">
    <location>
        <begin position="110"/>
        <end position="132"/>
    </location>
</feature>
<feature type="binding site" evidence="13">
    <location>
        <position position="132"/>
    </location>
    <ligand>
        <name>Zn(2+)</name>
        <dbReference type="ChEBI" id="CHEBI:29105"/>
    </ligand>
</feature>
<dbReference type="EMBL" id="SJPH01000005">
    <property type="protein sequence ID" value="TWT42946.1"/>
    <property type="molecule type" value="Genomic_DNA"/>
</dbReference>
<keyword evidence="17" id="KW-1185">Reference proteome</keyword>
<comment type="pathway">
    <text evidence="13">Lipid metabolism; malonyl-CoA biosynthesis; malonyl-CoA from acetyl-CoA: step 1/1.</text>
</comment>
<dbReference type="PRINTS" id="PR01070">
    <property type="entry name" value="ACCCTRFRASEB"/>
</dbReference>
<gene>
    <name evidence="13 16" type="primary">accD</name>
    <name evidence="16" type="ORF">Pla111_25840</name>
</gene>
<evidence type="ECO:0000256" key="2">
    <source>
        <dbReference type="ARBA" id="ARBA00022516"/>
    </source>
</evidence>
<dbReference type="EC" id="2.1.3.15" evidence="13"/>
<feature type="binding site" evidence="13">
    <location>
        <position position="129"/>
    </location>
    <ligand>
        <name>Zn(2+)</name>
        <dbReference type="ChEBI" id="CHEBI:29105"/>
    </ligand>
</feature>
<dbReference type="PROSITE" id="PS50980">
    <property type="entry name" value="COA_CT_NTER"/>
    <property type="match status" value="1"/>
</dbReference>
<sequence>MVKISGSKESLRYFGGHASGRCRLKLRSCLDFCHPPIRVMKTATHTLASVSAMSVGDPPTSTTPSEAADQGAGRPGALDAKPAGDLPASRGPQHPTAEKRGVPSGLWMRCEDCGETLFRKEVERLMNVCPVCGRHMYLSARDRVRFVLDEGTFEEWDPDLMPADPLAFSDKKPYAERVIAEQKRTGLKDAALTGCGMIRGRRVAFAVTDSAFIMGSMGSVVGERLTRMIERATEQNLAVIIVSGSGGGARMHEGILSLMQMAKVSAALARYDAAGGLFISVLTNPTMGGVAASFASLGDLVFAEPKALIGFAGPRTIKATLRTELPDGFQTSEFLLEHGYIDRIVRRADLKSEIARTIDYCGK</sequence>
<dbReference type="GO" id="GO:0016743">
    <property type="term" value="F:carboxyl- or carbamoyltransferase activity"/>
    <property type="evidence" value="ECO:0007669"/>
    <property type="project" value="UniProtKB-UniRule"/>
</dbReference>
<protein>
    <recommendedName>
        <fullName evidence="13">Acetyl-coenzyme A carboxylase carboxyl transferase subunit beta</fullName>
        <shortName evidence="13">ACCase subunit beta</shortName>
        <shortName evidence="13">Acetyl-CoA carboxylase carboxyltransferase subunit beta</shortName>
        <ecNumber evidence="13">2.1.3.15</ecNumber>
    </recommendedName>
</protein>
<keyword evidence="6 13" id="KW-0863">Zinc-finger</keyword>
<feature type="domain" description="CoA carboxyltransferase N-terminal" evidence="15">
    <location>
        <begin position="106"/>
        <end position="363"/>
    </location>
</feature>
<evidence type="ECO:0000256" key="6">
    <source>
        <dbReference type="ARBA" id="ARBA00022771"/>
    </source>
</evidence>
<feature type="binding site" evidence="13">
    <location>
        <position position="113"/>
    </location>
    <ligand>
        <name>Zn(2+)</name>
        <dbReference type="ChEBI" id="CHEBI:29105"/>
    </ligand>
</feature>
<keyword evidence="3 13" id="KW-0808">Transferase</keyword>
<evidence type="ECO:0000256" key="4">
    <source>
        <dbReference type="ARBA" id="ARBA00022723"/>
    </source>
</evidence>
<dbReference type="Pfam" id="PF01039">
    <property type="entry name" value="Carboxyl_trans"/>
    <property type="match status" value="1"/>
</dbReference>
<dbReference type="InterPro" id="IPR000438">
    <property type="entry name" value="Acetyl_CoA_COase_Trfase_b_su"/>
</dbReference>
<feature type="region of interest" description="Disordered" evidence="14">
    <location>
        <begin position="52"/>
        <end position="101"/>
    </location>
</feature>
<dbReference type="GO" id="GO:0008270">
    <property type="term" value="F:zinc ion binding"/>
    <property type="evidence" value="ECO:0007669"/>
    <property type="project" value="UniProtKB-UniRule"/>
</dbReference>
<keyword evidence="16" id="KW-0436">Ligase</keyword>
<evidence type="ECO:0000256" key="12">
    <source>
        <dbReference type="ARBA" id="ARBA00025280"/>
    </source>
</evidence>
<evidence type="ECO:0000256" key="13">
    <source>
        <dbReference type="HAMAP-Rule" id="MF_01395"/>
    </source>
</evidence>
<keyword evidence="9 13" id="KW-0067">ATP-binding</keyword>
<evidence type="ECO:0000256" key="9">
    <source>
        <dbReference type="ARBA" id="ARBA00022840"/>
    </source>
</evidence>
<dbReference type="GO" id="GO:0006633">
    <property type="term" value="P:fatty acid biosynthetic process"/>
    <property type="evidence" value="ECO:0007669"/>
    <property type="project" value="UniProtKB-KW"/>
</dbReference>
<comment type="function">
    <text evidence="12 13">Component of the acetyl coenzyme A carboxylase (ACC) complex. Biotin carboxylase (BC) catalyzes the carboxylation of biotin on its carrier protein (BCCP) and then the CO(2) group is transferred by the transcarboxylase to acetyl-CoA to form malonyl-CoA.</text>
</comment>
<dbReference type="GO" id="GO:0003989">
    <property type="term" value="F:acetyl-CoA carboxylase activity"/>
    <property type="evidence" value="ECO:0007669"/>
    <property type="project" value="InterPro"/>
</dbReference>
<organism evidence="16 17">
    <name type="scientific">Botrimarina hoheduenensis</name>
    <dbReference type="NCBI Taxonomy" id="2528000"/>
    <lineage>
        <taxon>Bacteria</taxon>
        <taxon>Pseudomonadati</taxon>
        <taxon>Planctomycetota</taxon>
        <taxon>Planctomycetia</taxon>
        <taxon>Pirellulales</taxon>
        <taxon>Lacipirellulaceae</taxon>
        <taxon>Botrimarina</taxon>
    </lineage>
</organism>
<keyword evidence="2 13" id="KW-0444">Lipid biosynthesis</keyword>
<comment type="cofactor">
    <cofactor evidence="13">
        <name>Zn(2+)</name>
        <dbReference type="ChEBI" id="CHEBI:29105"/>
    </cofactor>
    <text evidence="13">Binds 1 zinc ion per subunit.</text>
</comment>
<name>A0A5C5VW86_9BACT</name>